<keyword evidence="1" id="KW-0812">Transmembrane</keyword>
<name>A0A557ZZY6_9PSEU</name>
<keyword evidence="3" id="KW-1185">Reference proteome</keyword>
<proteinExistence type="predicted"/>
<dbReference type="OrthoDB" id="3630571at2"/>
<reference evidence="2 3" key="1">
    <citation type="submission" date="2019-07" db="EMBL/GenBank/DDBJ databases">
        <title>New species of Amycolatopsis and Streptomyces.</title>
        <authorList>
            <person name="Duangmal K."/>
            <person name="Teo W.F.A."/>
            <person name="Lipun K."/>
        </authorList>
    </citation>
    <scope>NUCLEOTIDE SEQUENCE [LARGE SCALE GENOMIC DNA]</scope>
    <source>
        <strain evidence="2 3">JCM 30562</strain>
    </source>
</reference>
<sequence length="110" mass="12045">MNTQPKLHRPWRALVALAEIILAAVAVWLAFPLWAMGLKTLTVNLTDGVVLTSTRYIGSWMAAAIGLGLLAALLLVDAIRELLLAVHAKHRAKPREQDPEGFFEGHLNEA</sequence>
<evidence type="ECO:0000313" key="2">
    <source>
        <dbReference type="EMBL" id="TVT17580.1"/>
    </source>
</evidence>
<comment type="caution">
    <text evidence="2">The sequence shown here is derived from an EMBL/GenBank/DDBJ whole genome shotgun (WGS) entry which is preliminary data.</text>
</comment>
<organism evidence="2 3">
    <name type="scientific">Amycolatopsis acidiphila</name>
    <dbReference type="NCBI Taxonomy" id="715473"/>
    <lineage>
        <taxon>Bacteria</taxon>
        <taxon>Bacillati</taxon>
        <taxon>Actinomycetota</taxon>
        <taxon>Actinomycetes</taxon>
        <taxon>Pseudonocardiales</taxon>
        <taxon>Pseudonocardiaceae</taxon>
        <taxon>Amycolatopsis</taxon>
    </lineage>
</organism>
<dbReference type="Proteomes" id="UP000318578">
    <property type="component" value="Unassembled WGS sequence"/>
</dbReference>
<protein>
    <submittedName>
        <fullName evidence="2">Uncharacterized protein</fullName>
    </submittedName>
</protein>
<dbReference type="RefSeq" id="WP_144643465.1">
    <property type="nucleotide sequence ID" value="NZ_BNAX01000013.1"/>
</dbReference>
<evidence type="ECO:0000256" key="1">
    <source>
        <dbReference type="SAM" id="Phobius"/>
    </source>
</evidence>
<gene>
    <name evidence="2" type="ORF">FNH06_30875</name>
</gene>
<dbReference type="AlphaFoldDB" id="A0A557ZZY6"/>
<feature type="transmembrane region" description="Helical" evidence="1">
    <location>
        <begin position="56"/>
        <end position="76"/>
    </location>
</feature>
<keyword evidence="1" id="KW-1133">Transmembrane helix</keyword>
<keyword evidence="1" id="KW-0472">Membrane</keyword>
<evidence type="ECO:0000313" key="3">
    <source>
        <dbReference type="Proteomes" id="UP000318578"/>
    </source>
</evidence>
<accession>A0A557ZZY6</accession>
<feature type="transmembrane region" description="Helical" evidence="1">
    <location>
        <begin position="12"/>
        <end position="36"/>
    </location>
</feature>
<dbReference type="EMBL" id="VJZA01000076">
    <property type="protein sequence ID" value="TVT17580.1"/>
    <property type="molecule type" value="Genomic_DNA"/>
</dbReference>